<evidence type="ECO:0000313" key="3">
    <source>
        <dbReference type="Proteomes" id="UP001589867"/>
    </source>
</evidence>
<dbReference type="RefSeq" id="WP_377244480.1">
    <property type="nucleotide sequence ID" value="NZ_JBHLUH010000004.1"/>
</dbReference>
<accession>A0ABV6LVP9</accession>
<feature type="transmembrane region" description="Helical" evidence="1">
    <location>
        <begin position="122"/>
        <end position="145"/>
    </location>
</feature>
<comment type="caution">
    <text evidence="2">The sequence shown here is derived from an EMBL/GenBank/DDBJ whole genome shotgun (WGS) entry which is preliminary data.</text>
</comment>
<protein>
    <recommendedName>
        <fullName evidence="4">DUF4190 domain-containing protein</fullName>
    </recommendedName>
</protein>
<name>A0ABV6LVP9_9ACTN</name>
<evidence type="ECO:0000256" key="1">
    <source>
        <dbReference type="SAM" id="Phobius"/>
    </source>
</evidence>
<proteinExistence type="predicted"/>
<feature type="transmembrane region" description="Helical" evidence="1">
    <location>
        <begin position="46"/>
        <end position="70"/>
    </location>
</feature>
<gene>
    <name evidence="2" type="ORF">ACFFIA_02300</name>
</gene>
<keyword evidence="1" id="KW-0812">Transmembrane</keyword>
<keyword evidence="1" id="KW-0472">Membrane</keyword>
<keyword evidence="1" id="KW-1133">Transmembrane helix</keyword>
<evidence type="ECO:0000313" key="2">
    <source>
        <dbReference type="EMBL" id="MFC0526493.1"/>
    </source>
</evidence>
<sequence length="149" mass="14713">MPDWRPPGAVPPPPREAWLAPRRVEAVPGTNFAVVHLDVPPTTSGLAVGSLVAGIGSVTVSLLVACFGLAGASNGWGAWVAGAFAMIAGLTGAAGVVLGVLGMRQIRRAVSGIRLTGRGVAIAGLVCGAAGLGLTLLGFGASLLIQVTV</sequence>
<keyword evidence="3" id="KW-1185">Reference proteome</keyword>
<feature type="transmembrane region" description="Helical" evidence="1">
    <location>
        <begin position="76"/>
        <end position="101"/>
    </location>
</feature>
<dbReference type="Proteomes" id="UP001589867">
    <property type="component" value="Unassembled WGS sequence"/>
</dbReference>
<organism evidence="2 3">
    <name type="scientific">Phytohabitans kaempferiae</name>
    <dbReference type="NCBI Taxonomy" id="1620943"/>
    <lineage>
        <taxon>Bacteria</taxon>
        <taxon>Bacillati</taxon>
        <taxon>Actinomycetota</taxon>
        <taxon>Actinomycetes</taxon>
        <taxon>Micromonosporales</taxon>
        <taxon>Micromonosporaceae</taxon>
    </lineage>
</organism>
<evidence type="ECO:0008006" key="4">
    <source>
        <dbReference type="Google" id="ProtNLM"/>
    </source>
</evidence>
<dbReference type="EMBL" id="JBHLUH010000004">
    <property type="protein sequence ID" value="MFC0526493.1"/>
    <property type="molecule type" value="Genomic_DNA"/>
</dbReference>
<reference evidence="2 3" key="1">
    <citation type="submission" date="2024-09" db="EMBL/GenBank/DDBJ databases">
        <authorList>
            <person name="Sun Q."/>
            <person name="Mori K."/>
        </authorList>
    </citation>
    <scope>NUCLEOTIDE SEQUENCE [LARGE SCALE GENOMIC DNA]</scope>
    <source>
        <strain evidence="2 3">TBRC 3947</strain>
    </source>
</reference>